<dbReference type="AlphaFoldDB" id="A0A3E4Z8E7"/>
<reference evidence="1 2" key="1">
    <citation type="submission" date="2018-08" db="EMBL/GenBank/DDBJ databases">
        <title>A genome reference for cultivated species of the human gut microbiota.</title>
        <authorList>
            <person name="Zou Y."/>
            <person name="Xue W."/>
            <person name="Luo G."/>
        </authorList>
    </citation>
    <scope>NUCLEOTIDE SEQUENCE [LARGE SCALE GENOMIC DNA]</scope>
    <source>
        <strain evidence="1 2">OM06-2</strain>
    </source>
</reference>
<name>A0A3E4Z8E7_9BACT</name>
<proteinExistence type="predicted"/>
<dbReference type="EMBL" id="QSTW01000009">
    <property type="protein sequence ID" value="RGM91350.1"/>
    <property type="molecule type" value="Genomic_DNA"/>
</dbReference>
<comment type="caution">
    <text evidence="1">The sequence shown here is derived from an EMBL/GenBank/DDBJ whole genome shotgun (WGS) entry which is preliminary data.</text>
</comment>
<dbReference type="RefSeq" id="WP_117701882.1">
    <property type="nucleotide sequence ID" value="NZ_QSTW01000009.1"/>
</dbReference>
<evidence type="ECO:0000313" key="1">
    <source>
        <dbReference type="EMBL" id="RGM91350.1"/>
    </source>
</evidence>
<evidence type="ECO:0000313" key="2">
    <source>
        <dbReference type="Proteomes" id="UP000260814"/>
    </source>
</evidence>
<accession>A0A3E4Z8E7</accession>
<gene>
    <name evidence="1" type="ORF">DXB87_08625</name>
</gene>
<sequence>MNEYKIIDNLPFGFDFHNRSRKELIKYSEWFYQNKEQRMFELNRAVQQFTGKMLQQDYSIHSLAKLNSFLLNNIKSENLSKQELEEKRKTVPTYITIQDWDLTVESRSLLVDAGIYWGEVIIHNNNTLHWEQFFSRNKNDNDYGHMVIMLKNSQRINPIWLMYIQGLKIIKGTASQTFLNDLYSIWTSYI</sequence>
<dbReference type="Proteomes" id="UP000260814">
    <property type="component" value="Unassembled WGS sequence"/>
</dbReference>
<protein>
    <submittedName>
        <fullName evidence="1">Uncharacterized protein</fullName>
    </submittedName>
</protein>
<organism evidence="1 2">
    <name type="scientific">Phocaeicola plebeius</name>
    <dbReference type="NCBI Taxonomy" id="310297"/>
    <lineage>
        <taxon>Bacteria</taxon>
        <taxon>Pseudomonadati</taxon>
        <taxon>Bacteroidota</taxon>
        <taxon>Bacteroidia</taxon>
        <taxon>Bacteroidales</taxon>
        <taxon>Bacteroidaceae</taxon>
        <taxon>Phocaeicola</taxon>
    </lineage>
</organism>